<dbReference type="AlphaFoldDB" id="A0A9P0A8A2"/>
<feature type="binding site" evidence="8">
    <location>
        <position position="59"/>
    </location>
    <ligand>
        <name>Zn(2+)</name>
        <dbReference type="ChEBI" id="CHEBI:29105"/>
    </ligand>
</feature>
<accession>A0A9P0A8A2</accession>
<protein>
    <submittedName>
        <fullName evidence="12">Uncharacterized protein</fullName>
    </submittedName>
</protein>
<dbReference type="SUPFAM" id="SSF57667">
    <property type="entry name" value="beta-beta-alpha zinc fingers"/>
    <property type="match status" value="5"/>
</dbReference>
<dbReference type="SMART" id="SM00868">
    <property type="entry name" value="zf-AD"/>
    <property type="match status" value="1"/>
</dbReference>
<dbReference type="EMBL" id="OU963864">
    <property type="protein sequence ID" value="CAH0387741.1"/>
    <property type="molecule type" value="Genomic_DNA"/>
</dbReference>
<keyword evidence="2" id="KW-0677">Repeat</keyword>
<dbReference type="KEGG" id="btab:109034488"/>
<feature type="domain" description="C2H2-type" evidence="10">
    <location>
        <begin position="360"/>
        <end position="378"/>
    </location>
</feature>
<name>A0A9P0A8A2_BEMTA</name>
<evidence type="ECO:0000313" key="12">
    <source>
        <dbReference type="EMBL" id="CAH0387741.1"/>
    </source>
</evidence>
<evidence type="ECO:0000256" key="4">
    <source>
        <dbReference type="ARBA" id="ARBA00022833"/>
    </source>
</evidence>
<feature type="binding site" evidence="8">
    <location>
        <position position="13"/>
    </location>
    <ligand>
        <name>Zn(2+)</name>
        <dbReference type="ChEBI" id="CHEBI:29105"/>
    </ligand>
</feature>
<feature type="domain" description="C2H2-type" evidence="10">
    <location>
        <begin position="332"/>
        <end position="359"/>
    </location>
</feature>
<dbReference type="InterPro" id="IPR012934">
    <property type="entry name" value="Znf_AD"/>
</dbReference>
<dbReference type="GO" id="GO:0008270">
    <property type="term" value="F:zinc ion binding"/>
    <property type="evidence" value="ECO:0007669"/>
    <property type="project" value="UniProtKB-UniRule"/>
</dbReference>
<keyword evidence="6" id="KW-0804">Transcription</keyword>
<feature type="binding site" evidence="8">
    <location>
        <position position="62"/>
    </location>
    <ligand>
        <name>Zn(2+)</name>
        <dbReference type="ChEBI" id="CHEBI:29105"/>
    </ligand>
</feature>
<dbReference type="PROSITE" id="PS00028">
    <property type="entry name" value="ZINC_FINGER_C2H2_1"/>
    <property type="match status" value="7"/>
</dbReference>
<evidence type="ECO:0000259" key="11">
    <source>
        <dbReference type="PROSITE" id="PS51915"/>
    </source>
</evidence>
<dbReference type="FunFam" id="3.30.160.60:FF:000032">
    <property type="entry name" value="Krueppel-like factor 4"/>
    <property type="match status" value="1"/>
</dbReference>
<feature type="binding site" evidence="8">
    <location>
        <position position="16"/>
    </location>
    <ligand>
        <name>Zn(2+)</name>
        <dbReference type="ChEBI" id="CHEBI:29105"/>
    </ligand>
</feature>
<dbReference type="FunFam" id="3.30.160.60:FF:000090">
    <property type="entry name" value="Odd-skipped-related transciption factor 2"/>
    <property type="match status" value="1"/>
</dbReference>
<feature type="domain" description="C2H2-type" evidence="10">
    <location>
        <begin position="567"/>
        <end position="595"/>
    </location>
</feature>
<evidence type="ECO:0000256" key="9">
    <source>
        <dbReference type="SAM" id="MobiDB-lite"/>
    </source>
</evidence>
<dbReference type="Pfam" id="PF07776">
    <property type="entry name" value="zf-AD"/>
    <property type="match status" value="1"/>
</dbReference>
<feature type="region of interest" description="Disordered" evidence="9">
    <location>
        <begin position="593"/>
        <end position="622"/>
    </location>
</feature>
<keyword evidence="3 7" id="KW-0863">Zinc-finger</keyword>
<dbReference type="SMART" id="SM00355">
    <property type="entry name" value="ZnF_C2H2"/>
    <property type="match status" value="8"/>
</dbReference>
<evidence type="ECO:0000256" key="1">
    <source>
        <dbReference type="ARBA" id="ARBA00022723"/>
    </source>
</evidence>
<feature type="domain" description="C2H2-type" evidence="10">
    <location>
        <begin position="622"/>
        <end position="650"/>
    </location>
</feature>
<dbReference type="SUPFAM" id="SSF57716">
    <property type="entry name" value="Glucocorticoid receptor-like (DNA-binding domain)"/>
    <property type="match status" value="1"/>
</dbReference>
<dbReference type="InterPro" id="IPR013087">
    <property type="entry name" value="Znf_C2H2_type"/>
</dbReference>
<feature type="domain" description="C2H2-type" evidence="10">
    <location>
        <begin position="433"/>
        <end position="460"/>
    </location>
</feature>
<evidence type="ECO:0000259" key="10">
    <source>
        <dbReference type="PROSITE" id="PS50157"/>
    </source>
</evidence>
<evidence type="ECO:0000313" key="13">
    <source>
        <dbReference type="Proteomes" id="UP001152759"/>
    </source>
</evidence>
<feature type="domain" description="C2H2-type" evidence="10">
    <location>
        <begin position="304"/>
        <end position="331"/>
    </location>
</feature>
<dbReference type="InterPro" id="IPR036236">
    <property type="entry name" value="Znf_C2H2_sf"/>
</dbReference>
<organism evidence="12 13">
    <name type="scientific">Bemisia tabaci</name>
    <name type="common">Sweetpotato whitefly</name>
    <name type="synonym">Aleurodes tabaci</name>
    <dbReference type="NCBI Taxonomy" id="7038"/>
    <lineage>
        <taxon>Eukaryota</taxon>
        <taxon>Metazoa</taxon>
        <taxon>Ecdysozoa</taxon>
        <taxon>Arthropoda</taxon>
        <taxon>Hexapoda</taxon>
        <taxon>Insecta</taxon>
        <taxon>Pterygota</taxon>
        <taxon>Neoptera</taxon>
        <taxon>Paraneoptera</taxon>
        <taxon>Hemiptera</taxon>
        <taxon>Sternorrhyncha</taxon>
        <taxon>Aleyrodoidea</taxon>
        <taxon>Aleyrodidae</taxon>
        <taxon>Aleyrodinae</taxon>
        <taxon>Bemisia</taxon>
    </lineage>
</organism>
<reference evidence="12" key="1">
    <citation type="submission" date="2021-12" db="EMBL/GenBank/DDBJ databases">
        <authorList>
            <person name="King R."/>
        </authorList>
    </citation>
    <scope>NUCLEOTIDE SEQUENCE</scope>
</reference>
<dbReference type="PROSITE" id="PS50157">
    <property type="entry name" value="ZINC_FINGER_C2H2_2"/>
    <property type="match status" value="8"/>
</dbReference>
<evidence type="ECO:0000256" key="8">
    <source>
        <dbReference type="PROSITE-ProRule" id="PRU01263"/>
    </source>
</evidence>
<evidence type="ECO:0000256" key="6">
    <source>
        <dbReference type="ARBA" id="ARBA00023163"/>
    </source>
</evidence>
<dbReference type="Gene3D" id="3.30.160.60">
    <property type="entry name" value="Classic Zinc Finger"/>
    <property type="match status" value="7"/>
</dbReference>
<keyword evidence="13" id="KW-1185">Reference proteome</keyword>
<feature type="compositionally biased region" description="Basic and acidic residues" evidence="9">
    <location>
        <begin position="154"/>
        <end position="163"/>
    </location>
</feature>
<evidence type="ECO:0000256" key="5">
    <source>
        <dbReference type="ARBA" id="ARBA00023015"/>
    </source>
</evidence>
<feature type="compositionally biased region" description="Polar residues" evidence="9">
    <location>
        <begin position="610"/>
        <end position="622"/>
    </location>
</feature>
<feature type="domain" description="ZAD" evidence="11">
    <location>
        <begin position="11"/>
        <end position="86"/>
    </location>
</feature>
<gene>
    <name evidence="12" type="ORF">BEMITA_LOCUS6715</name>
</gene>
<evidence type="ECO:0000256" key="7">
    <source>
        <dbReference type="PROSITE-ProRule" id="PRU00042"/>
    </source>
</evidence>
<evidence type="ECO:0000256" key="3">
    <source>
        <dbReference type="ARBA" id="ARBA00022771"/>
    </source>
</evidence>
<proteinExistence type="predicted"/>
<dbReference type="Proteomes" id="UP001152759">
    <property type="component" value="Chromosome 3"/>
</dbReference>
<sequence length="686" mass="79135">MACANKSEYDQICRLCTSSLGQGPYHIFDDDFSDQLLRKIEDCLPIKVSEEDDLPKSVCGECYLKLDDFYNFRESCRKTAKLFAKTEVPALLLKVPEVQEKRFGNKSAIERSIQGECRDEKDGQLVICEPEESQHANGDTIADTASDEDDEESLHERSKKLPELGEPCSEDYVLMKEETFDLDVKDTKAGGSNVLADYLVEFNHNSHDREHDNERERERELMKDKDIFETQKLRKEVLPPMWDVYEKTVSNKENDGKLYDGVIKITHRRYIVSKGAFPCSLCGECFEFDQGRGRDDSEEKARLFDCHVCGKLFPRRSSWKRHLSTHEDMKPYLCRICGHGFNRREHLSRHLLSHTNTKPFNCTACGKLFTRKEHLARHHLCSPTCVSADMKEQLRPFCCEVCGHGFVRKEHLLRHRKKNHDLDPPETAEPKPFACDVCHKNFTRKEHLRRHQIIHTRELLLNSSPFDLSLMASEKPFNSEVSMFSVDRSRNNSLEPAEALLEGQESEKAMDLSKEEESDCEEDEDTFIPPAPQVSLEIKEASTPVVPPMPSILSIPSPSRPRLKAKTLCDICNKNFSRRSHLLRHLKRIHHVSLPTRMRRKREPQPGDENGNSLPSEDSTPQNCEICGRTFARRHLLERHREVMHPSEAARYECVTCGQKFVESHLLDAHMAIHGNTICDNFLWMM</sequence>
<dbReference type="GO" id="GO:0005634">
    <property type="term" value="C:nucleus"/>
    <property type="evidence" value="ECO:0007669"/>
    <property type="project" value="InterPro"/>
</dbReference>
<dbReference type="GO" id="GO:0000981">
    <property type="term" value="F:DNA-binding transcription factor activity, RNA polymerase II-specific"/>
    <property type="evidence" value="ECO:0007669"/>
    <property type="project" value="TreeGrafter"/>
</dbReference>
<dbReference type="PANTHER" id="PTHR23235:SF120">
    <property type="entry name" value="KRUPPEL-LIKE FACTOR 15"/>
    <property type="match status" value="1"/>
</dbReference>
<dbReference type="GO" id="GO:0000978">
    <property type="term" value="F:RNA polymerase II cis-regulatory region sequence-specific DNA binding"/>
    <property type="evidence" value="ECO:0007669"/>
    <property type="project" value="TreeGrafter"/>
</dbReference>
<dbReference type="PROSITE" id="PS51915">
    <property type="entry name" value="ZAD"/>
    <property type="match status" value="1"/>
</dbReference>
<dbReference type="PANTHER" id="PTHR23235">
    <property type="entry name" value="KRUEPPEL-LIKE TRANSCRIPTION FACTOR"/>
    <property type="match status" value="1"/>
</dbReference>
<feature type="compositionally biased region" description="Basic residues" evidence="9">
    <location>
        <begin position="593"/>
        <end position="602"/>
    </location>
</feature>
<keyword evidence="5" id="KW-0805">Transcription regulation</keyword>
<keyword evidence="4 8" id="KW-0862">Zinc</keyword>
<feature type="domain" description="C2H2-type" evidence="10">
    <location>
        <begin position="652"/>
        <end position="674"/>
    </location>
</feature>
<feature type="domain" description="C2H2-type" evidence="10">
    <location>
        <begin position="397"/>
        <end position="425"/>
    </location>
</feature>
<feature type="region of interest" description="Disordered" evidence="9">
    <location>
        <begin position="130"/>
        <end position="163"/>
    </location>
</feature>
<dbReference type="Gene3D" id="3.40.1800.20">
    <property type="match status" value="1"/>
</dbReference>
<keyword evidence="1 8" id="KW-0479">Metal-binding</keyword>
<dbReference type="Pfam" id="PF00096">
    <property type="entry name" value="zf-C2H2"/>
    <property type="match status" value="5"/>
</dbReference>
<evidence type="ECO:0000256" key="2">
    <source>
        <dbReference type="ARBA" id="ARBA00022737"/>
    </source>
</evidence>